<dbReference type="PANTHER" id="PTHR13369">
    <property type="match status" value="1"/>
</dbReference>
<evidence type="ECO:0000313" key="3">
    <source>
        <dbReference type="Proteomes" id="UP000053748"/>
    </source>
</evidence>
<sequence length="402" mass="45971">MHSQFTLLDSFLTQTQPFWRYEAFHAYRSEALPWGVQHPGLTQWLNSLSLQEIEEYKADPERLTQILTQFFPSLAEIKRTMTVAKPPCIPSLPLPKHFDKGIPGRKWQQIEAMGKVLIAHNQGKQWLEWCSGKGYLGRILASVSQQPVVSFEYQAELCHSGQQEADALKLPMHFVQGDAFANDSFNLFEPVTHAVALHACGDLHVRMLQYATSAGVEAISFSPCCYHLTHDEHYQAMSSVAQNSALKLTRQELRLPLQETVTGGERVKRHRQQEMIYRLGFDALLSQQLGFSSYVSVPSIQKSQLSLGFAAFCAWASKEKGISLDLECADFAYFEHIGFQRFWQMERVSLVQEGFRRLLEIWLVLDKALYLQEKGYHVSVSEFCERQVTPRNLVVNAHRTKD</sequence>
<dbReference type="SUPFAM" id="SSF53335">
    <property type="entry name" value="S-adenosyl-L-methionine-dependent methyltransferases"/>
    <property type="match status" value="1"/>
</dbReference>
<dbReference type="GO" id="GO:0032259">
    <property type="term" value="P:methylation"/>
    <property type="evidence" value="ECO:0007669"/>
    <property type="project" value="UniProtKB-KW"/>
</dbReference>
<name>A0A2J9UX72_VIBMI</name>
<keyword evidence="2" id="KW-0489">Methyltransferase</keyword>
<dbReference type="PANTHER" id="PTHR13369:SF0">
    <property type="entry name" value="GLUTATHIONE S-TRANSFERASE C-TERMINAL DOMAIN-CONTAINING PROTEIN"/>
    <property type="match status" value="1"/>
</dbReference>
<dbReference type="AlphaFoldDB" id="A0A2J9UX72"/>
<gene>
    <name evidence="2" type="ORF">AL544_008455</name>
</gene>
<dbReference type="EMBL" id="LOSJ02000002">
    <property type="protein sequence ID" value="PNM56105.1"/>
    <property type="molecule type" value="Genomic_DNA"/>
</dbReference>
<evidence type="ECO:0000259" key="1">
    <source>
        <dbReference type="Pfam" id="PF13679"/>
    </source>
</evidence>
<keyword evidence="2" id="KW-0808">Transferase</keyword>
<feature type="domain" description="Methyltransferase" evidence="1">
    <location>
        <begin position="106"/>
        <end position="228"/>
    </location>
</feature>
<proteinExistence type="predicted"/>
<dbReference type="InterPro" id="IPR025714">
    <property type="entry name" value="Methyltranfer_dom"/>
</dbReference>
<dbReference type="RefSeq" id="WP_000556026.1">
    <property type="nucleotide sequence ID" value="NZ_CAWMSS010000001.1"/>
</dbReference>
<keyword evidence="3" id="KW-1185">Reference proteome</keyword>
<evidence type="ECO:0000313" key="2">
    <source>
        <dbReference type="EMBL" id="PNM56105.1"/>
    </source>
</evidence>
<dbReference type="STRING" id="674.VM_05540"/>
<dbReference type="Pfam" id="PF13679">
    <property type="entry name" value="Methyltransf_32"/>
    <property type="match status" value="1"/>
</dbReference>
<dbReference type="InterPro" id="IPR029063">
    <property type="entry name" value="SAM-dependent_MTases_sf"/>
</dbReference>
<dbReference type="GO" id="GO:0008168">
    <property type="term" value="F:methyltransferase activity"/>
    <property type="evidence" value="ECO:0007669"/>
    <property type="project" value="UniProtKB-KW"/>
</dbReference>
<reference evidence="2" key="1">
    <citation type="submission" date="2017-12" db="EMBL/GenBank/DDBJ databases">
        <title>FDA dAtabase for Regulatory Grade micrObial Sequences (FDA-ARGOS): Supporting development and validation of Infectious Disease Dx tests.</title>
        <authorList>
            <person name="Hoffmann M."/>
            <person name="Allard M."/>
            <person name="Evans P."/>
            <person name="Brown E."/>
            <person name="Tallon L.J."/>
            <person name="Sadzewicz L."/>
            <person name="Sengamalay N."/>
            <person name="Ott S."/>
            <person name="Godinez A."/>
            <person name="Nagaraj S."/>
            <person name="Vavikolanu K."/>
            <person name="Aluvathingal J."/>
            <person name="Nadendla S."/>
            <person name="Hobson J."/>
            <person name="Sichtig H."/>
        </authorList>
    </citation>
    <scope>NUCLEOTIDE SEQUENCE [LARGE SCALE GENOMIC DNA]</scope>
    <source>
        <strain evidence="2">FDAARGOS_113</strain>
    </source>
</reference>
<dbReference type="OrthoDB" id="5298194at2"/>
<organism evidence="2 3">
    <name type="scientific">Vibrio mimicus</name>
    <dbReference type="NCBI Taxonomy" id="674"/>
    <lineage>
        <taxon>Bacteria</taxon>
        <taxon>Pseudomonadati</taxon>
        <taxon>Pseudomonadota</taxon>
        <taxon>Gammaproteobacteria</taxon>
        <taxon>Vibrionales</taxon>
        <taxon>Vibrionaceae</taxon>
        <taxon>Vibrio</taxon>
    </lineage>
</organism>
<accession>A0A2J9UX72</accession>
<dbReference type="Proteomes" id="UP000053748">
    <property type="component" value="Unassembled WGS sequence"/>
</dbReference>
<comment type="caution">
    <text evidence="2">The sequence shown here is derived from an EMBL/GenBank/DDBJ whole genome shotgun (WGS) entry which is preliminary data.</text>
</comment>
<protein>
    <submittedName>
        <fullName evidence="2">Methyltransferase</fullName>
    </submittedName>
</protein>